<feature type="signal peptide" evidence="1">
    <location>
        <begin position="1"/>
        <end position="25"/>
    </location>
</feature>
<dbReference type="AlphaFoldDB" id="W7LM95"/>
<dbReference type="VEuPathDB" id="FungiDB:FVEG_15057"/>
<dbReference type="OrthoDB" id="4487429at2759"/>
<dbReference type="KEGG" id="fvr:FVEG_15057"/>
<keyword evidence="1" id="KW-0732">Signal</keyword>
<evidence type="ECO:0000313" key="3">
    <source>
        <dbReference type="Proteomes" id="UP000009096"/>
    </source>
</evidence>
<organism evidence="2 3">
    <name type="scientific">Gibberella moniliformis (strain M3125 / FGSC 7600)</name>
    <name type="common">Maize ear and stalk rot fungus</name>
    <name type="synonym">Fusarium verticillioides</name>
    <dbReference type="NCBI Taxonomy" id="334819"/>
    <lineage>
        <taxon>Eukaryota</taxon>
        <taxon>Fungi</taxon>
        <taxon>Dikarya</taxon>
        <taxon>Ascomycota</taxon>
        <taxon>Pezizomycotina</taxon>
        <taxon>Sordariomycetes</taxon>
        <taxon>Hypocreomycetidae</taxon>
        <taxon>Hypocreales</taxon>
        <taxon>Nectriaceae</taxon>
        <taxon>Fusarium</taxon>
        <taxon>Fusarium fujikuroi species complex</taxon>
    </lineage>
</organism>
<dbReference type="EMBL" id="CM000583">
    <property type="protein sequence ID" value="EWG39671.1"/>
    <property type="molecule type" value="Genomic_DNA"/>
</dbReference>
<keyword evidence="3" id="KW-1185">Reference proteome</keyword>
<dbReference type="GeneID" id="30071933"/>
<evidence type="ECO:0000313" key="2">
    <source>
        <dbReference type="EMBL" id="EWG39671.1"/>
    </source>
</evidence>
<dbReference type="Proteomes" id="UP000009096">
    <property type="component" value="Chromosome 6"/>
</dbReference>
<name>W7LM95_GIBM7</name>
<feature type="chain" id="PRO_5004897959" description="Ecp2 effector protein domain-containing protein" evidence="1">
    <location>
        <begin position="26"/>
        <end position="215"/>
    </location>
</feature>
<evidence type="ECO:0008006" key="4">
    <source>
        <dbReference type="Google" id="ProtNLM"/>
    </source>
</evidence>
<evidence type="ECO:0000256" key="1">
    <source>
        <dbReference type="SAM" id="SignalP"/>
    </source>
</evidence>
<protein>
    <recommendedName>
        <fullName evidence="4">Ecp2 effector protein domain-containing protein</fullName>
    </recommendedName>
</protein>
<proteinExistence type="predicted"/>
<sequence>MFTYTTLISFLACLLLGIPYPSYQSDQNIFPETEGFNLQMSNNLSEGGFHGSFGVTWFPRCRFGGRFGGVAIVWPAKGGYYHHLCSVAELEFLGIDRFETANKSDEPDKEEAHCAKMRQLGAKWYRDPFHQLSDQDKNEDPDAPRLFVGWPADGGVWAIHTTLFDSEMRGLGRIGNAFTMSERCEVIKQLGGSFYKDPKECSFLDLDGSKDEEKQ</sequence>
<dbReference type="RefSeq" id="XP_018745862.1">
    <property type="nucleotide sequence ID" value="XM_018904148.1"/>
</dbReference>
<dbReference type="EMBL" id="DS022243">
    <property type="protein sequence ID" value="EWG39671.1"/>
    <property type="molecule type" value="Genomic_DNA"/>
</dbReference>
<reference evidence="2 3" key="1">
    <citation type="journal article" date="2010" name="Nature">
        <title>Comparative genomics reveals mobile pathogenicity chromosomes in Fusarium.</title>
        <authorList>
            <person name="Ma L.J."/>
            <person name="van der Does H.C."/>
            <person name="Borkovich K.A."/>
            <person name="Coleman J.J."/>
            <person name="Daboussi M.J."/>
            <person name="Di Pietro A."/>
            <person name="Dufresne M."/>
            <person name="Freitag M."/>
            <person name="Grabherr M."/>
            <person name="Henrissat B."/>
            <person name="Houterman P.M."/>
            <person name="Kang S."/>
            <person name="Shim W.B."/>
            <person name="Woloshuk C."/>
            <person name="Xie X."/>
            <person name="Xu J.R."/>
            <person name="Antoniw J."/>
            <person name="Baker S.E."/>
            <person name="Bluhm B.H."/>
            <person name="Breakspear A."/>
            <person name="Brown D.W."/>
            <person name="Butchko R.A."/>
            <person name="Chapman S."/>
            <person name="Coulson R."/>
            <person name="Coutinho P.M."/>
            <person name="Danchin E.G."/>
            <person name="Diener A."/>
            <person name="Gale L.R."/>
            <person name="Gardiner D.M."/>
            <person name="Goff S."/>
            <person name="Hammond-Kosack K.E."/>
            <person name="Hilburn K."/>
            <person name="Hua-Van A."/>
            <person name="Jonkers W."/>
            <person name="Kazan K."/>
            <person name="Kodira C.D."/>
            <person name="Koehrsen M."/>
            <person name="Kumar L."/>
            <person name="Lee Y.H."/>
            <person name="Li L."/>
            <person name="Manners J.M."/>
            <person name="Miranda-Saavedra D."/>
            <person name="Mukherjee M."/>
            <person name="Park G."/>
            <person name="Park J."/>
            <person name="Park S.Y."/>
            <person name="Proctor R.H."/>
            <person name="Regev A."/>
            <person name="Ruiz-Roldan M.C."/>
            <person name="Sain D."/>
            <person name="Sakthikumar S."/>
            <person name="Sykes S."/>
            <person name="Schwartz D.C."/>
            <person name="Turgeon B.G."/>
            <person name="Wapinski I."/>
            <person name="Yoder O."/>
            <person name="Young S."/>
            <person name="Zeng Q."/>
            <person name="Zhou S."/>
            <person name="Galagan J."/>
            <person name="Cuomo C.A."/>
            <person name="Kistler H.C."/>
            <person name="Rep M."/>
        </authorList>
    </citation>
    <scope>NUCLEOTIDE SEQUENCE [LARGE SCALE GENOMIC DNA]</scope>
    <source>
        <strain evidence="3">M3125 / FGSC 7600</strain>
    </source>
</reference>
<accession>W7LM95</accession>
<gene>
    <name evidence="2" type="ORF">FVEG_15057</name>
</gene>